<evidence type="ECO:0000313" key="3">
    <source>
        <dbReference type="Proteomes" id="UP000054549"/>
    </source>
</evidence>
<reference evidence="2 3" key="1">
    <citation type="submission" date="2014-04" db="EMBL/GenBank/DDBJ databases">
        <title>Evolutionary Origins and Diversification of the Mycorrhizal Mutualists.</title>
        <authorList>
            <consortium name="DOE Joint Genome Institute"/>
            <consortium name="Mycorrhizal Genomics Consortium"/>
            <person name="Kohler A."/>
            <person name="Kuo A."/>
            <person name="Nagy L.G."/>
            <person name="Floudas D."/>
            <person name="Copeland A."/>
            <person name="Barry K.W."/>
            <person name="Cichocki N."/>
            <person name="Veneault-Fourrey C."/>
            <person name="LaButti K."/>
            <person name="Lindquist E.A."/>
            <person name="Lipzen A."/>
            <person name="Lundell T."/>
            <person name="Morin E."/>
            <person name="Murat C."/>
            <person name="Riley R."/>
            <person name="Ohm R."/>
            <person name="Sun H."/>
            <person name="Tunlid A."/>
            <person name="Henrissat B."/>
            <person name="Grigoriev I.V."/>
            <person name="Hibbett D.S."/>
            <person name="Martin F."/>
        </authorList>
    </citation>
    <scope>NUCLEOTIDE SEQUENCE [LARGE SCALE GENOMIC DNA]</scope>
    <source>
        <strain evidence="2 3">Koide BX008</strain>
    </source>
</reference>
<dbReference type="InParanoid" id="A0A0C2SX34"/>
<organism evidence="2 3">
    <name type="scientific">Amanita muscaria (strain Koide BX008)</name>
    <dbReference type="NCBI Taxonomy" id="946122"/>
    <lineage>
        <taxon>Eukaryota</taxon>
        <taxon>Fungi</taxon>
        <taxon>Dikarya</taxon>
        <taxon>Basidiomycota</taxon>
        <taxon>Agaricomycotina</taxon>
        <taxon>Agaricomycetes</taxon>
        <taxon>Agaricomycetidae</taxon>
        <taxon>Agaricales</taxon>
        <taxon>Pluteineae</taxon>
        <taxon>Amanitaceae</taxon>
        <taxon>Amanita</taxon>
    </lineage>
</organism>
<dbReference type="AlphaFoldDB" id="A0A0C2SX34"/>
<evidence type="ECO:0000256" key="1">
    <source>
        <dbReference type="SAM" id="MobiDB-lite"/>
    </source>
</evidence>
<evidence type="ECO:0000313" key="2">
    <source>
        <dbReference type="EMBL" id="KIL68015.1"/>
    </source>
</evidence>
<name>A0A0C2SX34_AMAMK</name>
<dbReference type="HOGENOM" id="CLU_1261214_0_0_1"/>
<keyword evidence="3" id="KW-1185">Reference proteome</keyword>
<dbReference type="OrthoDB" id="3235325at2759"/>
<gene>
    <name evidence="2" type="ORF">M378DRAFT_176794</name>
</gene>
<feature type="region of interest" description="Disordered" evidence="1">
    <location>
        <begin position="89"/>
        <end position="117"/>
    </location>
</feature>
<protein>
    <submittedName>
        <fullName evidence="2">Uncharacterized protein</fullName>
    </submittedName>
</protein>
<dbReference type="EMBL" id="KN818229">
    <property type="protein sequence ID" value="KIL68015.1"/>
    <property type="molecule type" value="Genomic_DNA"/>
</dbReference>
<proteinExistence type="predicted"/>
<dbReference type="Proteomes" id="UP000054549">
    <property type="component" value="Unassembled WGS sequence"/>
</dbReference>
<sequence length="219" mass="24831">MAHSHLEQSFRTYNNQDFGSGSIQYNHPHQRSQGNLFHNEDIKAAIGSATHDALMKCNNQTYIQLYVKATELEKEVLKAQKDAGDTNAYESFHQKPTSNSLPAQAPPHPGPSSGMLFLDELNDNAKSLLKRQAILPSIFRHAYTEQDLILKQTDYPNVRFWTLDTFKKGHKQLIEENKGNLNALAARMMFMEDEHGGELGEVRSRNERIDLQGTARSFS</sequence>
<accession>A0A0C2SX34</accession>